<feature type="compositionally biased region" description="Pro residues" evidence="9">
    <location>
        <begin position="863"/>
        <end position="878"/>
    </location>
</feature>
<feature type="coiled-coil region" evidence="8">
    <location>
        <begin position="1001"/>
        <end position="1031"/>
    </location>
</feature>
<dbReference type="InterPro" id="IPR036028">
    <property type="entry name" value="SH3-like_dom_sf"/>
</dbReference>
<feature type="compositionally biased region" description="Polar residues" evidence="9">
    <location>
        <begin position="845"/>
        <end position="855"/>
    </location>
</feature>
<evidence type="ECO:0000256" key="8">
    <source>
        <dbReference type="SAM" id="Coils"/>
    </source>
</evidence>
<feature type="compositionally biased region" description="Basic and acidic residues" evidence="9">
    <location>
        <begin position="1391"/>
        <end position="1400"/>
    </location>
</feature>
<dbReference type="InterPro" id="IPR001452">
    <property type="entry name" value="SH3_domain"/>
</dbReference>
<feature type="compositionally biased region" description="Acidic residues" evidence="9">
    <location>
        <begin position="880"/>
        <end position="893"/>
    </location>
</feature>
<feature type="compositionally biased region" description="Acidic residues" evidence="9">
    <location>
        <begin position="110"/>
        <end position="125"/>
    </location>
</feature>
<dbReference type="Gene3D" id="2.30.30.40">
    <property type="entry name" value="SH3 Domains"/>
    <property type="match status" value="1"/>
</dbReference>
<feature type="compositionally biased region" description="Polar residues" evidence="9">
    <location>
        <begin position="479"/>
        <end position="490"/>
    </location>
</feature>
<feature type="region of interest" description="Disordered" evidence="9">
    <location>
        <begin position="714"/>
        <end position="899"/>
    </location>
</feature>
<dbReference type="PROSITE" id="PS50002">
    <property type="entry name" value="SH3"/>
    <property type="match status" value="1"/>
</dbReference>
<feature type="compositionally biased region" description="Acidic residues" evidence="9">
    <location>
        <begin position="188"/>
        <end position="219"/>
    </location>
</feature>
<evidence type="ECO:0000256" key="9">
    <source>
        <dbReference type="SAM" id="MobiDB-lite"/>
    </source>
</evidence>
<keyword evidence="12" id="KW-1185">Reference proteome</keyword>
<evidence type="ECO:0000256" key="5">
    <source>
        <dbReference type="ARBA" id="ARBA00023054"/>
    </source>
</evidence>
<feature type="compositionally biased region" description="Pro residues" evidence="9">
    <location>
        <begin position="1459"/>
        <end position="1492"/>
    </location>
</feature>
<dbReference type="EMBL" id="JACVVK020000005">
    <property type="protein sequence ID" value="KAK7507101.1"/>
    <property type="molecule type" value="Genomic_DNA"/>
</dbReference>
<feature type="compositionally biased region" description="Acidic residues" evidence="9">
    <location>
        <begin position="786"/>
        <end position="807"/>
    </location>
</feature>
<dbReference type="SUPFAM" id="SSF50044">
    <property type="entry name" value="SH3-domain"/>
    <property type="match status" value="1"/>
</dbReference>
<evidence type="ECO:0000256" key="1">
    <source>
        <dbReference type="ARBA" id="ARBA00004389"/>
    </source>
</evidence>
<feature type="coiled-coil region" evidence="8">
    <location>
        <begin position="1057"/>
        <end position="1140"/>
    </location>
</feature>
<feature type="compositionally biased region" description="Basic and acidic residues" evidence="9">
    <location>
        <begin position="832"/>
        <end position="844"/>
    </location>
</feature>
<feature type="compositionally biased region" description="Basic and acidic residues" evidence="9">
    <location>
        <begin position="1540"/>
        <end position="1552"/>
    </location>
</feature>
<evidence type="ECO:0000256" key="4">
    <source>
        <dbReference type="ARBA" id="ARBA00022824"/>
    </source>
</evidence>
<keyword evidence="4" id="KW-0256">Endoplasmic reticulum</keyword>
<feature type="compositionally biased region" description="Basic and acidic residues" evidence="9">
    <location>
        <begin position="459"/>
        <end position="468"/>
    </location>
</feature>
<feature type="region of interest" description="Disordered" evidence="9">
    <location>
        <begin position="660"/>
        <end position="701"/>
    </location>
</feature>
<keyword evidence="2 7" id="KW-0728">SH3 domain</keyword>
<sequence length="1578" mass="174614">TISKGQALARHSASSPLFLSFNRGDVIQIKSKSAGSRPDLWGGEVNGRRGYFPKSYVREFGTVQAEPVYELPTEESEWAKKTPSQHPPPVQQPPQADQEHGSQEKKDGNEVDETDPTDLGDDDGEPAVKSDNEGGGSPASTSNSEAGKTEEAETDETELEDGDPAFNEFLASKFASESSQFASAPENEAAELGEEEQSEGQGLEVDDETELDVEDEDFLFPDKELGIGNIVKDEDLGQTQEEAREQKGNVVEQPQEDRKLEEEEKKDDVKQAEEEKKDDVKQAEEEKKDDVKQTEEEKEDDVKQATEEKEDDVKQAEEEKENDVKQAEEKEEKKDESPYINDETELSEDSSDAQDQEDASELPSKSEETAGEQFTVGEGQAVGETAQDQAQAPDEEKGPIEGVRVITANIPNKETPSPSTDDESVSSEGAPSTEQVEPVLGGDNLAETSRDETEEEEVNRELHFRSEMSVDGEEPPQQEGENTVDPTLQTLIHKDRKVDVNNMNEEDNGKAPSIPETRDESDEGGEDTGASDALAEKEEGKKVEPVKMVPPPPLQSDTKSHQPVDIDIIQPSGVHVHDGGLTLESSQTDPQQQWQAGTPVLQGTPSLEQGGQQSDISDQGVPLKPGAAQTEKPEDKNETPTSVIDGTTFYVVDGEIADIVPESASEGRQSVPVPREPLMSPPPPQATRVDNIQPTAVPPIPEIEHYQTNADFVSRKVLSLGQPPSQIPSPSSPASEPAVPAEQKTQKPGFQESPVTSDTVMTSASAASDIQPSVTAESSTASVTIEGEEQREEEDSQSQDTQDEQTTEDGGTAKDDVVKPPLAFDVPPAEKMVNKGDGEAEKSPEQTADTATQPPDTRAWDSIPPPPTNDDFTPPPDEWTPNEEEQNNDEPTLESDPYQMDDYYSRKINDEEVSKAEEEAAAYESRSATVMGSLEAHTKTFIDKLPPSLQSLLEQEPLGLSPAMTVLVTMTTLAMFLTITCFSCLCAGGKKSGKKDPLVVVRELEERLLMAVKEKENLEDLLQERQSENLTSEDVGSRLKEELSGLHNSSSSVKTDLQNVTTEVVELQEQLSRKSDDVKVKDKKTKDIEKETKKLNDTKAKLEKELQKKNGEYRVLEDENENLKSAIQSLTDQVQLLDTSKQQFCLFPVVSELNNAMLLEVENCMSPDSRVDELKERLDQLEQECKQAQETISFKDNELEVMKDCYMQLKAFEKEGGQGDDEEYDEGDSKDVQEKIQSMMDVSKVNATLRAVQEEKDSLENKLKIENDARRELEEQLECVRREMESSMADKMKAERQCQEAQTKLQVLSSYFKEKELQLQRELGEQEALKKQNLYKLDNADENTRTMAKELELSKSQIAANEKKAHENWLNARAAERELKEARHEAAVLRQKLTDVERRQMGPGGLIRPLPTRGMPPPALPPGPPLPPFRDDDFPLSPRERQRLPPSHPALHMPLPEARSPPPRMPPPDSRGSPPRLPPPDARSPPPRVPPPYDRRGPPHPMDSRSPPMRLPPPDMIPPLRGPLPPHMGPPPMGSPVPRDSPRDGYSARDQRPGQSPRDPYGRQPPPSGESRRHQSQV</sequence>
<accession>A0ABD0M5Q9</accession>
<keyword evidence="5 8" id="KW-0175">Coiled coil</keyword>
<feature type="region of interest" description="Disordered" evidence="9">
    <location>
        <begin position="1391"/>
        <end position="1578"/>
    </location>
</feature>
<feature type="compositionally biased region" description="Polar residues" evidence="9">
    <location>
        <begin position="753"/>
        <end position="772"/>
    </location>
</feature>
<feature type="region of interest" description="Disordered" evidence="9">
    <location>
        <begin position="71"/>
        <end position="648"/>
    </location>
</feature>
<feature type="domain" description="SH3" evidence="10">
    <location>
        <begin position="1"/>
        <end position="62"/>
    </location>
</feature>
<feature type="compositionally biased region" description="Basic and acidic residues" evidence="9">
    <location>
        <begin position="97"/>
        <end position="109"/>
    </location>
</feature>
<feature type="compositionally biased region" description="Polar residues" evidence="9">
    <location>
        <begin position="409"/>
        <end position="419"/>
    </location>
</feature>
<dbReference type="InterPro" id="IPR051500">
    <property type="entry name" value="cTAGE_MIA/OTOR"/>
</dbReference>
<feature type="compositionally biased region" description="Basic and acidic residues" evidence="9">
    <location>
        <begin position="220"/>
        <end position="247"/>
    </location>
</feature>
<feature type="compositionally biased region" description="Pro residues" evidence="9">
    <location>
        <begin position="1509"/>
        <end position="1535"/>
    </location>
</feature>
<dbReference type="PANTHER" id="PTHR23158">
    <property type="entry name" value="MELANOMA INHIBITORY ACTIVITY-RELATED"/>
    <property type="match status" value="1"/>
</dbReference>
<feature type="compositionally biased region" description="Low complexity" evidence="9">
    <location>
        <begin position="773"/>
        <end position="784"/>
    </location>
</feature>
<feature type="compositionally biased region" description="Basic and acidic residues" evidence="9">
    <location>
        <begin position="255"/>
        <end position="337"/>
    </location>
</feature>
<comment type="caution">
    <text evidence="11">The sequence shown here is derived from an EMBL/GenBank/DDBJ whole genome shotgun (WGS) entry which is preliminary data.</text>
</comment>
<feature type="compositionally biased region" description="Low complexity" evidence="9">
    <location>
        <begin position="609"/>
        <end position="620"/>
    </location>
</feature>
<name>A0ABD0M5Q9_9CAEN</name>
<feature type="compositionally biased region" description="Acidic residues" evidence="9">
    <location>
        <begin position="342"/>
        <end position="360"/>
    </location>
</feature>
<dbReference type="Proteomes" id="UP001519460">
    <property type="component" value="Unassembled WGS sequence"/>
</dbReference>
<dbReference type="PANTHER" id="PTHR23158:SF33">
    <property type="entry name" value="TRANSPORT AND GOLGI ORGANIZATION PROTEIN 1"/>
    <property type="match status" value="1"/>
</dbReference>
<organism evidence="11 12">
    <name type="scientific">Batillaria attramentaria</name>
    <dbReference type="NCBI Taxonomy" id="370345"/>
    <lineage>
        <taxon>Eukaryota</taxon>
        <taxon>Metazoa</taxon>
        <taxon>Spiralia</taxon>
        <taxon>Lophotrochozoa</taxon>
        <taxon>Mollusca</taxon>
        <taxon>Gastropoda</taxon>
        <taxon>Caenogastropoda</taxon>
        <taxon>Sorbeoconcha</taxon>
        <taxon>Cerithioidea</taxon>
        <taxon>Batillariidae</taxon>
        <taxon>Batillaria</taxon>
    </lineage>
</organism>
<reference evidence="11 12" key="1">
    <citation type="journal article" date="2023" name="Sci. Data">
        <title>Genome assembly of the Korean intertidal mud-creeper Batillaria attramentaria.</title>
        <authorList>
            <person name="Patra A.K."/>
            <person name="Ho P.T."/>
            <person name="Jun S."/>
            <person name="Lee S.J."/>
            <person name="Kim Y."/>
            <person name="Won Y.J."/>
        </authorList>
    </citation>
    <scope>NUCLEOTIDE SEQUENCE [LARGE SCALE GENOMIC DNA]</scope>
    <source>
        <strain evidence="11">Wonlab-2016</strain>
    </source>
</reference>
<evidence type="ECO:0000256" key="3">
    <source>
        <dbReference type="ARBA" id="ARBA00022729"/>
    </source>
</evidence>
<evidence type="ECO:0000256" key="6">
    <source>
        <dbReference type="ARBA" id="ARBA00023180"/>
    </source>
</evidence>
<dbReference type="Pfam" id="PF07653">
    <property type="entry name" value="SH3_2"/>
    <property type="match status" value="1"/>
</dbReference>
<evidence type="ECO:0000256" key="7">
    <source>
        <dbReference type="PROSITE-ProRule" id="PRU00192"/>
    </source>
</evidence>
<dbReference type="SMART" id="SM00326">
    <property type="entry name" value="SH3"/>
    <property type="match status" value="1"/>
</dbReference>
<feature type="compositionally biased region" description="Basic and acidic residues" evidence="9">
    <location>
        <begin position="1429"/>
        <end position="1443"/>
    </location>
</feature>
<dbReference type="GO" id="GO:0005789">
    <property type="term" value="C:endoplasmic reticulum membrane"/>
    <property type="evidence" value="ECO:0007669"/>
    <property type="project" value="UniProtKB-SubCell"/>
</dbReference>
<evidence type="ECO:0000313" key="11">
    <source>
        <dbReference type="EMBL" id="KAK7507101.1"/>
    </source>
</evidence>
<protein>
    <recommendedName>
        <fullName evidence="10">SH3 domain-containing protein</fullName>
    </recommendedName>
</protein>
<evidence type="ECO:0000313" key="12">
    <source>
        <dbReference type="Proteomes" id="UP001519460"/>
    </source>
</evidence>
<feature type="coiled-coil region" evidence="8">
    <location>
        <begin position="1242"/>
        <end position="1332"/>
    </location>
</feature>
<comment type="subcellular location">
    <subcellularLocation>
        <location evidence="1">Endoplasmic reticulum membrane</location>
        <topology evidence="1">Single-pass membrane protein</topology>
    </subcellularLocation>
</comment>
<feature type="compositionally biased region" description="Polar residues" evidence="9">
    <location>
        <begin position="583"/>
        <end position="607"/>
    </location>
</feature>
<keyword evidence="3" id="KW-0732">Signal</keyword>
<feature type="compositionally biased region" description="Basic and acidic residues" evidence="9">
    <location>
        <begin position="534"/>
        <end position="545"/>
    </location>
</feature>
<gene>
    <name evidence="11" type="ORF">BaRGS_00001952</name>
</gene>
<feature type="compositionally biased region" description="Acidic residues" evidence="9">
    <location>
        <begin position="152"/>
        <end position="163"/>
    </location>
</feature>
<feature type="compositionally biased region" description="Pro residues" evidence="9">
    <location>
        <begin position="1414"/>
        <end position="1428"/>
    </location>
</feature>
<evidence type="ECO:0000259" key="10">
    <source>
        <dbReference type="PROSITE" id="PS50002"/>
    </source>
</evidence>
<keyword evidence="6" id="KW-0325">Glycoprotein</keyword>
<proteinExistence type="predicted"/>
<feature type="compositionally biased region" description="Low complexity" evidence="9">
    <location>
        <begin position="732"/>
        <end position="743"/>
    </location>
</feature>
<evidence type="ECO:0000256" key="2">
    <source>
        <dbReference type="ARBA" id="ARBA00022443"/>
    </source>
</evidence>
<feature type="compositionally biased region" description="Polar residues" evidence="9">
    <location>
        <begin position="426"/>
        <end position="435"/>
    </location>
</feature>
<feature type="coiled-coil region" evidence="8">
    <location>
        <begin position="1171"/>
        <end position="1198"/>
    </location>
</feature>
<feature type="non-terminal residue" evidence="11">
    <location>
        <position position="1"/>
    </location>
</feature>